<accession>K4LBY3</accession>
<dbReference type="GO" id="GO:0004803">
    <property type="term" value="F:transposase activity"/>
    <property type="evidence" value="ECO:0007669"/>
    <property type="project" value="InterPro"/>
</dbReference>
<name>K4LBY3_THEPS</name>
<sequence>MIADGTIVRLHEKLAKQFPGARGKAELKIHTVLGITGNTKSIRIYPGKTADIKTIRIGSWVKDNILLFDLGFFKYQLFSRIKRNGGYFVSRFKNTANPTIVSVLRTYRGQAIDLAGKKLKEVLPRLRRDVLDVLVEVSFNRRSYKGKSSKAVETYRLVGVFNQETREYHLYLTNISPDQLAAEDVALLYRARWSIELVFKELKRLYKLDVISSGEDDVVEALVLVAMLTLVVSHRLLNHMRLLVPEKSERFTHLRWAETFYSAAPFLLNRVLDVAEVEDDPFLAICFFMCEGVDPNVSRKRLLSPWVKAANSQEFNGTE</sequence>
<dbReference type="NCBIfam" id="NF033592">
    <property type="entry name" value="transpos_IS4_1"/>
    <property type="match status" value="1"/>
</dbReference>
<organism evidence="6 7">
    <name type="scientific">Thermacetogenium phaeum (strain ATCC BAA-254 / DSM 26808 / PB)</name>
    <dbReference type="NCBI Taxonomy" id="1089553"/>
    <lineage>
        <taxon>Bacteria</taxon>
        <taxon>Bacillati</taxon>
        <taxon>Bacillota</taxon>
        <taxon>Clostridia</taxon>
        <taxon>Thermoanaerobacterales</taxon>
        <taxon>Thermoanaerobacteraceae</taxon>
        <taxon>Thermacetogenium</taxon>
    </lineage>
</organism>
<dbReference type="SUPFAM" id="SSF53098">
    <property type="entry name" value="Ribonuclease H-like"/>
    <property type="match status" value="1"/>
</dbReference>
<feature type="domain" description="Transposase IS4-like" evidence="5">
    <location>
        <begin position="2"/>
        <end position="228"/>
    </location>
</feature>
<evidence type="ECO:0000259" key="5">
    <source>
        <dbReference type="Pfam" id="PF01609"/>
    </source>
</evidence>
<dbReference type="KEGG" id="tpz:Tph_c01680"/>
<keyword evidence="2" id="KW-0815">Transposition</keyword>
<dbReference type="EMBL" id="CP003732">
    <property type="protein sequence ID" value="AFV10416.1"/>
    <property type="molecule type" value="Genomic_DNA"/>
</dbReference>
<dbReference type="GO" id="GO:0006313">
    <property type="term" value="P:DNA transposition"/>
    <property type="evidence" value="ECO:0007669"/>
    <property type="project" value="InterPro"/>
</dbReference>
<reference evidence="6 7" key="1">
    <citation type="journal article" date="2012" name="BMC Genomics">
        <title>Genome-guided analysis of physiological and morphological traits of the fermentative acetate oxidizer Thermacetogenium phaeum.</title>
        <authorList>
            <person name="Oehler D."/>
            <person name="Poehlein A."/>
            <person name="Leimbach A."/>
            <person name="Muller N."/>
            <person name="Daniel R."/>
            <person name="Gottschalk G."/>
            <person name="Schink B."/>
        </authorList>
    </citation>
    <scope>NUCLEOTIDE SEQUENCE [LARGE SCALE GENOMIC DNA]</scope>
    <source>
        <strain evidence="7">ATCC BAA-254 / DSM 26808 / PB</strain>
    </source>
</reference>
<gene>
    <name evidence="6" type="ordered locus">Tph_c01680</name>
</gene>
<dbReference type="InterPro" id="IPR012337">
    <property type="entry name" value="RNaseH-like_sf"/>
</dbReference>
<dbReference type="eggNOG" id="COG3385">
    <property type="taxonomic scope" value="Bacteria"/>
</dbReference>
<evidence type="ECO:0000313" key="7">
    <source>
        <dbReference type="Proteomes" id="UP000000467"/>
    </source>
</evidence>
<evidence type="ECO:0000256" key="3">
    <source>
        <dbReference type="ARBA" id="ARBA00023125"/>
    </source>
</evidence>
<dbReference type="InterPro" id="IPR047952">
    <property type="entry name" value="Transpos_IS4"/>
</dbReference>
<proteinExistence type="inferred from homology"/>
<dbReference type="PANTHER" id="PTHR33258">
    <property type="entry name" value="TRANSPOSASE INSL FOR INSERTION SEQUENCE ELEMENT IS186A-RELATED"/>
    <property type="match status" value="1"/>
</dbReference>
<keyword evidence="4" id="KW-0233">DNA recombination</keyword>
<evidence type="ECO:0000313" key="6">
    <source>
        <dbReference type="EMBL" id="AFV10416.1"/>
    </source>
</evidence>
<dbReference type="GO" id="GO:0003677">
    <property type="term" value="F:DNA binding"/>
    <property type="evidence" value="ECO:0007669"/>
    <property type="project" value="UniProtKB-KW"/>
</dbReference>
<dbReference type="PANTHER" id="PTHR33258:SF1">
    <property type="entry name" value="TRANSPOSASE INSL FOR INSERTION SEQUENCE ELEMENT IS186A-RELATED"/>
    <property type="match status" value="1"/>
</dbReference>
<dbReference type="Proteomes" id="UP000000467">
    <property type="component" value="Chromosome"/>
</dbReference>
<evidence type="ECO:0000256" key="4">
    <source>
        <dbReference type="ARBA" id="ARBA00023172"/>
    </source>
</evidence>
<evidence type="ECO:0000256" key="1">
    <source>
        <dbReference type="ARBA" id="ARBA00010075"/>
    </source>
</evidence>
<keyword evidence="7" id="KW-1185">Reference proteome</keyword>
<dbReference type="HOGENOM" id="CLU_042765_2_0_9"/>
<protein>
    <submittedName>
        <fullName evidence="6">IS4-like transposase</fullName>
    </submittedName>
</protein>
<keyword evidence="3" id="KW-0238">DNA-binding</keyword>
<dbReference type="AlphaFoldDB" id="K4LBY3"/>
<dbReference type="STRING" id="1089553.Tph_c01680"/>
<dbReference type="InterPro" id="IPR002559">
    <property type="entry name" value="Transposase_11"/>
</dbReference>
<dbReference type="Pfam" id="PF01609">
    <property type="entry name" value="DDE_Tnp_1"/>
    <property type="match status" value="1"/>
</dbReference>
<evidence type="ECO:0000256" key="2">
    <source>
        <dbReference type="ARBA" id="ARBA00022578"/>
    </source>
</evidence>
<comment type="similarity">
    <text evidence="1">Belongs to the transposase 11 family.</text>
</comment>